<proteinExistence type="inferred from homology"/>
<evidence type="ECO:0000313" key="2">
    <source>
        <dbReference type="EMBL" id="MDQ0175642.1"/>
    </source>
</evidence>
<evidence type="ECO:0000313" key="3">
    <source>
        <dbReference type="Proteomes" id="UP001223586"/>
    </source>
</evidence>
<reference evidence="2 3" key="1">
    <citation type="submission" date="2023-07" db="EMBL/GenBank/DDBJ databases">
        <title>Genomic Encyclopedia of Type Strains, Phase IV (KMG-IV): sequencing the most valuable type-strain genomes for metagenomic binning, comparative biology and taxonomic classification.</title>
        <authorList>
            <person name="Goeker M."/>
        </authorList>
    </citation>
    <scope>NUCLEOTIDE SEQUENCE [LARGE SCALE GENOMIC DNA]</scope>
    <source>
        <strain evidence="2 3">DSM 23837</strain>
    </source>
</reference>
<keyword evidence="3" id="KW-1185">Reference proteome</keyword>
<dbReference type="HAMAP" id="MF_00829">
    <property type="entry name" value="UPF0435"/>
    <property type="match status" value="1"/>
</dbReference>
<accession>A0ABT9WQS3</accession>
<sequence>MALSNNTPDNIHDLIKEITKKLKMVNAEAIQSSDYSEDQYEDLKEIYEMVMKKQSFSPNEMQAIVEELGYLRK</sequence>
<comment type="caution">
    <text evidence="2">The sequence shown here is derived from an EMBL/GenBank/DDBJ whole genome shotgun (WGS) entry which is preliminary data.</text>
</comment>
<dbReference type="EMBL" id="JAUSTT010000007">
    <property type="protein sequence ID" value="MDQ0175642.1"/>
    <property type="molecule type" value="Genomic_DNA"/>
</dbReference>
<gene>
    <name evidence="2" type="ORF">J2S08_001476</name>
</gene>
<protein>
    <recommendedName>
        <fullName evidence="1">UPF0435 protein J2S08_001476</fullName>
    </recommendedName>
</protein>
<name>A0ABT9WQS3_9BACI</name>
<dbReference type="Proteomes" id="UP001223586">
    <property type="component" value="Unassembled WGS sequence"/>
</dbReference>
<dbReference type="InterPro" id="IPR009507">
    <property type="entry name" value="UPF0435"/>
</dbReference>
<comment type="similarity">
    <text evidence="1">Belongs to the UPF0435 family.</text>
</comment>
<evidence type="ECO:0000256" key="1">
    <source>
        <dbReference type="HAMAP-Rule" id="MF_00829"/>
    </source>
</evidence>
<organism evidence="2 3">
    <name type="scientific">Bacillus chungangensis</name>
    <dbReference type="NCBI Taxonomy" id="587633"/>
    <lineage>
        <taxon>Bacteria</taxon>
        <taxon>Bacillati</taxon>
        <taxon>Bacillota</taxon>
        <taxon>Bacilli</taxon>
        <taxon>Bacillales</taxon>
        <taxon>Bacillaceae</taxon>
        <taxon>Bacillus</taxon>
    </lineage>
</organism>
<dbReference type="RefSeq" id="WP_307228129.1">
    <property type="nucleotide sequence ID" value="NZ_JAUSTT010000007.1"/>
</dbReference>
<dbReference type="Pfam" id="PF06569">
    <property type="entry name" value="DUF1128"/>
    <property type="match status" value="1"/>
</dbReference>